<feature type="domain" description="Mandelate racemase/muconate lactonizing enzyme C-terminal" evidence="3">
    <location>
        <begin position="149"/>
        <end position="244"/>
    </location>
</feature>
<dbReference type="InterPro" id="IPR034593">
    <property type="entry name" value="DgoD-like"/>
</dbReference>
<reference evidence="5" key="1">
    <citation type="journal article" date="2019" name="Int. J. Syst. Evol. Microbiol.">
        <title>The Global Catalogue of Microorganisms (GCM) 10K type strain sequencing project: providing services to taxonomists for standard genome sequencing and annotation.</title>
        <authorList>
            <consortium name="The Broad Institute Genomics Platform"/>
            <consortium name="The Broad Institute Genome Sequencing Center for Infectious Disease"/>
            <person name="Wu L."/>
            <person name="Ma J."/>
        </authorList>
    </citation>
    <scope>NUCLEOTIDE SEQUENCE [LARGE SCALE GENOMIC DNA]</scope>
    <source>
        <strain evidence="5">JCM 17906</strain>
    </source>
</reference>
<keyword evidence="5" id="KW-1185">Reference proteome</keyword>
<dbReference type="EMBL" id="BAABGT010000004">
    <property type="protein sequence ID" value="GAA4536047.1"/>
    <property type="molecule type" value="Genomic_DNA"/>
</dbReference>
<evidence type="ECO:0000313" key="4">
    <source>
        <dbReference type="EMBL" id="GAA4536047.1"/>
    </source>
</evidence>
<dbReference type="Pfam" id="PF02746">
    <property type="entry name" value="MR_MLE_N"/>
    <property type="match status" value="1"/>
</dbReference>
<dbReference type="PANTHER" id="PTHR48080">
    <property type="entry name" value="D-GALACTONATE DEHYDRATASE-RELATED"/>
    <property type="match status" value="1"/>
</dbReference>
<evidence type="ECO:0000256" key="1">
    <source>
        <dbReference type="ARBA" id="ARBA00008031"/>
    </source>
</evidence>
<dbReference type="SUPFAM" id="SSF54826">
    <property type="entry name" value="Enolase N-terminal domain-like"/>
    <property type="match status" value="1"/>
</dbReference>
<name>A0ABP8RDA3_9PSEU</name>
<evidence type="ECO:0000256" key="2">
    <source>
        <dbReference type="ARBA" id="ARBA00022723"/>
    </source>
</evidence>
<dbReference type="SUPFAM" id="SSF51604">
    <property type="entry name" value="Enolase C-terminal domain-like"/>
    <property type="match status" value="1"/>
</dbReference>
<accession>A0ABP8RDA3</accession>
<evidence type="ECO:0000259" key="3">
    <source>
        <dbReference type="SMART" id="SM00922"/>
    </source>
</evidence>
<dbReference type="InterPro" id="IPR013342">
    <property type="entry name" value="Mandelate_racemase_C"/>
</dbReference>
<keyword evidence="2" id="KW-0479">Metal-binding</keyword>
<dbReference type="InterPro" id="IPR036849">
    <property type="entry name" value="Enolase-like_C_sf"/>
</dbReference>
<dbReference type="Pfam" id="PF13378">
    <property type="entry name" value="MR_MLE_C"/>
    <property type="match status" value="1"/>
</dbReference>
<dbReference type="InterPro" id="IPR029065">
    <property type="entry name" value="Enolase_C-like"/>
</dbReference>
<sequence length="390" mass="41846">MKIESLTLHRVSLPPRRVHRWTNLTGSIGNYVLVELTSDDGVSGWGEATALGSWGGDHGRYFGETLETVSHVLCDLVAPAVKGVEFSDRNEILRVARSCVRGHVYAATAFEEALLDLVGRRLGVSVSELLGGRVRSRIPLAHSLGLMAEEAAVEEARAVADEGIRTIKIKVGEHADREVSLVRAVHEAVGDRVELAVDANQGWRTAVEAERVLRRLADVPLRYVEQPVEGLHQLRMLRPRSPFPLMADESMWNAHDMADLARTDAVGLASVYTAKAGGLRGALAADAVASAFGIGTNVNGSGETGVGNLANLHLAATMTSLSEACVLPLSHRSDDPPTRVAGRMYLDDVLVSSLRYEDGHIVVPDGPGWGVDVDRDKLAELSAPTTAVAR</sequence>
<evidence type="ECO:0000313" key="5">
    <source>
        <dbReference type="Proteomes" id="UP001501598"/>
    </source>
</evidence>
<dbReference type="SFLD" id="SFLDG00180">
    <property type="entry name" value="muconate_cycloisomerase"/>
    <property type="match status" value="1"/>
</dbReference>
<dbReference type="Proteomes" id="UP001501598">
    <property type="component" value="Unassembled WGS sequence"/>
</dbReference>
<proteinExistence type="inferred from homology"/>
<dbReference type="RefSeq" id="WP_345411791.1">
    <property type="nucleotide sequence ID" value="NZ_BAABGT010000004.1"/>
</dbReference>
<gene>
    <name evidence="4" type="ORF">GCM10023175_02360</name>
</gene>
<dbReference type="PANTHER" id="PTHR48080:SF3">
    <property type="entry name" value="ENOLASE SUPERFAMILY MEMBER DDB_G0284701"/>
    <property type="match status" value="1"/>
</dbReference>
<dbReference type="SMART" id="SM00922">
    <property type="entry name" value="MR_MLE"/>
    <property type="match status" value="1"/>
</dbReference>
<dbReference type="InterPro" id="IPR013341">
    <property type="entry name" value="Mandelate_racemase_N_dom"/>
</dbReference>
<dbReference type="Gene3D" id="3.30.390.10">
    <property type="entry name" value="Enolase-like, N-terminal domain"/>
    <property type="match status" value="1"/>
</dbReference>
<comment type="caution">
    <text evidence="4">The sequence shown here is derived from an EMBL/GenBank/DDBJ whole genome shotgun (WGS) entry which is preliminary data.</text>
</comment>
<dbReference type="Gene3D" id="3.20.20.120">
    <property type="entry name" value="Enolase-like C-terminal domain"/>
    <property type="match status" value="1"/>
</dbReference>
<dbReference type="SFLD" id="SFLDS00001">
    <property type="entry name" value="Enolase"/>
    <property type="match status" value="1"/>
</dbReference>
<organism evidence="4 5">
    <name type="scientific">Pseudonocardia xishanensis</name>
    <dbReference type="NCBI Taxonomy" id="630995"/>
    <lineage>
        <taxon>Bacteria</taxon>
        <taxon>Bacillati</taxon>
        <taxon>Actinomycetota</taxon>
        <taxon>Actinomycetes</taxon>
        <taxon>Pseudonocardiales</taxon>
        <taxon>Pseudonocardiaceae</taxon>
        <taxon>Pseudonocardia</taxon>
    </lineage>
</organism>
<protein>
    <submittedName>
        <fullName evidence="4">Muconate cycloisomerase family protein</fullName>
    </submittedName>
</protein>
<comment type="similarity">
    <text evidence="1">Belongs to the mandelate racemase/muconate lactonizing enzyme family.</text>
</comment>
<dbReference type="InterPro" id="IPR029017">
    <property type="entry name" value="Enolase-like_N"/>
</dbReference>